<dbReference type="Gene3D" id="2.40.30.10">
    <property type="entry name" value="Translation factors"/>
    <property type="match status" value="1"/>
</dbReference>
<comment type="cofactor">
    <cofactor evidence="1">
        <name>FMN</name>
        <dbReference type="ChEBI" id="CHEBI:58210"/>
    </cofactor>
</comment>
<reference evidence="12" key="1">
    <citation type="submission" date="2011-07" db="EMBL/GenBank/DDBJ databases">
        <title>Divergent evolution of antigenic variation in African trypanosomes.</title>
        <authorList>
            <person name="Jackson A.P."/>
            <person name="Berry A."/>
            <person name="Allison H.C."/>
            <person name="Burton P."/>
            <person name="Anderson J."/>
            <person name="Aslett M."/>
            <person name="Brown R."/>
            <person name="Corton N."/>
            <person name="Harris D."/>
            <person name="Hauser H."/>
            <person name="Gamble J."/>
            <person name="Gilderthorp R."/>
            <person name="McQuillan J."/>
            <person name="Quail M.A."/>
            <person name="Sanders M."/>
            <person name="Van Tonder A."/>
            <person name="Ginger M.L."/>
            <person name="Donelson J.E."/>
            <person name="Field M.C."/>
            <person name="Barry J.D."/>
            <person name="Berriman M."/>
            <person name="Hertz-Fowler C."/>
        </authorList>
    </citation>
    <scope>NUCLEOTIDE SEQUENCE [LARGE SCALE GENOMIC DNA]</scope>
    <source>
        <strain evidence="12">IL3000</strain>
    </source>
</reference>
<evidence type="ECO:0000256" key="4">
    <source>
        <dbReference type="ARBA" id="ARBA00022643"/>
    </source>
</evidence>
<dbReference type="GO" id="GO:0003958">
    <property type="term" value="F:NADPH-hemoprotein reductase activity"/>
    <property type="evidence" value="ECO:0007669"/>
    <property type="project" value="UniProtKB-EC"/>
</dbReference>
<dbReference type="Gene3D" id="1.20.990.10">
    <property type="entry name" value="NADPH-cytochrome p450 Reductase, Chain A, domain 3"/>
    <property type="match status" value="1"/>
</dbReference>
<dbReference type="Proteomes" id="UP000000702">
    <property type="component" value="Unassembled WGS sequence"/>
</dbReference>
<dbReference type="SUPFAM" id="SSF63380">
    <property type="entry name" value="Riboflavin synthase domain-like"/>
    <property type="match status" value="1"/>
</dbReference>
<dbReference type="InterPro" id="IPR017927">
    <property type="entry name" value="FAD-bd_FR_type"/>
</dbReference>
<feature type="domain" description="FAD-binding FR-type" evidence="10">
    <location>
        <begin position="246"/>
        <end position="473"/>
    </location>
</feature>
<evidence type="ECO:0000256" key="5">
    <source>
        <dbReference type="ARBA" id="ARBA00022827"/>
    </source>
</evidence>
<feature type="domain" description="Flavodoxin-like" evidence="9">
    <location>
        <begin position="53"/>
        <end position="196"/>
    </location>
</feature>
<evidence type="ECO:0000259" key="9">
    <source>
        <dbReference type="PROSITE" id="PS50902"/>
    </source>
</evidence>
<dbReference type="FunFam" id="3.40.50.80:FF:000001">
    <property type="entry name" value="NADPH--cytochrome P450 reductase 1"/>
    <property type="match status" value="1"/>
</dbReference>
<comment type="cofactor">
    <cofactor evidence="2">
        <name>FAD</name>
        <dbReference type="ChEBI" id="CHEBI:57692"/>
    </cofactor>
</comment>
<dbReference type="InterPro" id="IPR003097">
    <property type="entry name" value="CysJ-like_FAD-binding"/>
</dbReference>
<dbReference type="InterPro" id="IPR001709">
    <property type="entry name" value="Flavoprot_Pyr_Nucl_cyt_Rdtase"/>
</dbReference>
<dbReference type="InterPro" id="IPR023173">
    <property type="entry name" value="NADPH_Cyt_P450_Rdtase_alpha"/>
</dbReference>
<dbReference type="OMA" id="QKRYQRD"/>
<dbReference type="InterPro" id="IPR017938">
    <property type="entry name" value="Riboflavin_synthase-like_b-brl"/>
</dbReference>
<keyword evidence="6" id="KW-0521">NADP</keyword>
<evidence type="ECO:0000256" key="7">
    <source>
        <dbReference type="ARBA" id="ARBA00023002"/>
    </source>
</evidence>
<dbReference type="InterPro" id="IPR039261">
    <property type="entry name" value="FNR_nucleotide-bd"/>
</dbReference>
<protein>
    <recommendedName>
        <fullName evidence="8">NADPH--hemoprotein reductase</fullName>
        <ecNumber evidence="8">1.6.2.4</ecNumber>
    </recommendedName>
</protein>
<evidence type="ECO:0000313" key="11">
    <source>
        <dbReference type="EMBL" id="CCD14870.1"/>
    </source>
</evidence>
<dbReference type="PANTHER" id="PTHR19384:SF17">
    <property type="entry name" value="NADPH--CYTOCHROME P450 REDUCTASE"/>
    <property type="match status" value="1"/>
</dbReference>
<evidence type="ECO:0000256" key="1">
    <source>
        <dbReference type="ARBA" id="ARBA00001917"/>
    </source>
</evidence>
<dbReference type="PANTHER" id="PTHR19384">
    <property type="entry name" value="NITRIC OXIDE SYNTHASE-RELATED"/>
    <property type="match status" value="1"/>
</dbReference>
<dbReference type="InterPro" id="IPR008254">
    <property type="entry name" value="Flavodoxin/NO_synth"/>
</dbReference>
<dbReference type="Pfam" id="PF00258">
    <property type="entry name" value="Flavodoxin_1"/>
    <property type="match status" value="1"/>
</dbReference>
<dbReference type="GO" id="GO:0010181">
    <property type="term" value="F:FMN binding"/>
    <property type="evidence" value="ECO:0007669"/>
    <property type="project" value="InterPro"/>
</dbReference>
<name>F9WC78_TRYCI</name>
<dbReference type="PROSITE" id="PS51384">
    <property type="entry name" value="FAD_FR"/>
    <property type="match status" value="1"/>
</dbReference>
<dbReference type="FunFam" id="1.20.990.10:FF:000001">
    <property type="entry name" value="NADPH--cytochrome P450 reductase"/>
    <property type="match status" value="1"/>
</dbReference>
<gene>
    <name evidence="11" type="ORF">TCIL3000_0_54440</name>
</gene>
<dbReference type="PRINTS" id="PR00369">
    <property type="entry name" value="FLAVODOXIN"/>
</dbReference>
<dbReference type="InterPro" id="IPR001433">
    <property type="entry name" value="OxRdtase_FAD/NAD-bd"/>
</dbReference>
<dbReference type="Pfam" id="PF00667">
    <property type="entry name" value="FAD_binding_1"/>
    <property type="match status" value="1"/>
</dbReference>
<dbReference type="GO" id="GO:0005829">
    <property type="term" value="C:cytosol"/>
    <property type="evidence" value="ECO:0007669"/>
    <property type="project" value="TreeGrafter"/>
</dbReference>
<keyword evidence="5" id="KW-0274">FAD</keyword>
<organism evidence="11 12">
    <name type="scientific">Trypanosoma congolense (strain IL3000)</name>
    <dbReference type="NCBI Taxonomy" id="1068625"/>
    <lineage>
        <taxon>Eukaryota</taxon>
        <taxon>Discoba</taxon>
        <taxon>Euglenozoa</taxon>
        <taxon>Kinetoplastea</taxon>
        <taxon>Metakinetoplastina</taxon>
        <taxon>Trypanosomatida</taxon>
        <taxon>Trypanosomatidae</taxon>
        <taxon>Trypanosoma</taxon>
        <taxon>Nannomonas</taxon>
    </lineage>
</organism>
<evidence type="ECO:0000256" key="6">
    <source>
        <dbReference type="ARBA" id="ARBA00022857"/>
    </source>
</evidence>
<dbReference type="PROSITE" id="PS50902">
    <property type="entry name" value="FLAVODOXIN_LIKE"/>
    <property type="match status" value="1"/>
</dbReference>
<reference evidence="11 12" key="2">
    <citation type="journal article" date="2012" name="Proc. Natl. Acad. Sci. U.S.A.">
        <title>Antigenic diversity is generated by distinct evolutionary mechanisms in African trypanosome species.</title>
        <authorList>
            <person name="Jackson A.P."/>
            <person name="Berry A."/>
            <person name="Aslett M."/>
            <person name="Allison H.C."/>
            <person name="Burton P."/>
            <person name="Vavrova-Anderson J."/>
            <person name="Brown R."/>
            <person name="Browne H."/>
            <person name="Corton N."/>
            <person name="Hauser H."/>
            <person name="Gamble J."/>
            <person name="Gilderthorp R."/>
            <person name="Marcello L."/>
            <person name="McQuillan J."/>
            <person name="Otto T.D."/>
            <person name="Quail M.A."/>
            <person name="Sanders M.J."/>
            <person name="van Tonder A."/>
            <person name="Ginger M.L."/>
            <person name="Field M.C."/>
            <person name="Barry J.D."/>
            <person name="Hertz-Fowler C."/>
            <person name="Berriman M."/>
        </authorList>
    </citation>
    <scope>NUCLEOTIDE SEQUENCE [LARGE SCALE GENOMIC DNA]</scope>
    <source>
        <strain evidence="11 12">IL3000</strain>
    </source>
</reference>
<dbReference type="Gene3D" id="3.40.50.360">
    <property type="match status" value="1"/>
</dbReference>
<comment type="caution">
    <text evidence="11">The sequence shown here is derived from an EMBL/GenBank/DDBJ whole genome shotgun (WGS) entry which is preliminary data.</text>
</comment>
<dbReference type="Pfam" id="PF00175">
    <property type="entry name" value="NAD_binding_1"/>
    <property type="match status" value="1"/>
</dbReference>
<evidence type="ECO:0000256" key="8">
    <source>
        <dbReference type="ARBA" id="ARBA00023797"/>
    </source>
</evidence>
<dbReference type="EC" id="1.6.2.4" evidence="8"/>
<proteinExistence type="predicted"/>
<dbReference type="SUPFAM" id="SSF52218">
    <property type="entry name" value="Flavoproteins"/>
    <property type="match status" value="1"/>
</dbReference>
<keyword evidence="12" id="KW-1185">Reference proteome</keyword>
<evidence type="ECO:0000313" key="12">
    <source>
        <dbReference type="Proteomes" id="UP000000702"/>
    </source>
</evidence>
<dbReference type="SUPFAM" id="SSF52343">
    <property type="entry name" value="Ferredoxin reductase-like, C-terminal NADP-linked domain"/>
    <property type="match status" value="1"/>
</dbReference>
<evidence type="ECO:0000256" key="3">
    <source>
        <dbReference type="ARBA" id="ARBA00022630"/>
    </source>
</evidence>
<keyword evidence="3" id="KW-0285">Flavoprotein</keyword>
<dbReference type="InterPro" id="IPR001094">
    <property type="entry name" value="Flavdoxin-like"/>
</dbReference>
<sequence>MWLIVLSTIAIAVITWVIAGFYLSGSSGVRESGARRVAGAAAPTSRKQANADVCVLYGTQTGTAEMFAKTLTREGLRLGVPMRFIDVENYRPSDISGEKCAIIVCATYGDGEPTDSMLAFHEWLMDESRTAGEELKQLKYAVFGLGDRQYLNFCREGVTVDRRLSELGARRIYPLGRGDSSSGIEEEFDRWRRGLWPVLSDELAVDLKSVADEPVVPECLLKMWDASEEAPLPFPKLASVLEPTQRLPSWVPVKANEELLRVTDGRSTRLVELDISDTVISYQAGDHLGVLPSNTDEVVDAYLRALSVSEEDSRQVISLQNKATGKNVFPCRVSIRTAFKWYVDLAGAPKKSTLRAFVHFCSDPNEKSALLELLSTEPASAQKFSRLAAELRTVLGFLERFRSMSPPLELFLEMMPQIVPRYFSISSDSLSHPKSVMITVAVVDDGLCTNMLQRAGVGEGIPVFVRKSNFHLPLRAKERPIVMIGPGTGVAPFIGFLHRRSAWLKKGSKIGEAMLFFGCRRRGEDHIYADFTAECLANGTLSVLDVAYSREQPGKVYVQHRLAARGGKVWEVIREGGGIYVCGDARNMARDVEAQLLQILQEHGSMDQAEAATFLEKLAAEERYLKDVWTA</sequence>
<dbReference type="EMBL" id="CAEQ01001679">
    <property type="protein sequence ID" value="CCD14870.1"/>
    <property type="molecule type" value="Genomic_DNA"/>
</dbReference>
<keyword evidence="4" id="KW-0288">FMN</keyword>
<dbReference type="InterPro" id="IPR029039">
    <property type="entry name" value="Flavoprotein-like_sf"/>
</dbReference>
<dbReference type="GO" id="GO:0050660">
    <property type="term" value="F:flavin adenine dinucleotide binding"/>
    <property type="evidence" value="ECO:0007669"/>
    <property type="project" value="TreeGrafter"/>
</dbReference>
<accession>F9WC78</accession>
<dbReference type="VEuPathDB" id="TriTrypDB:TcIL3000_0_54440"/>
<dbReference type="AlphaFoldDB" id="F9WC78"/>
<dbReference type="Gene3D" id="3.40.50.80">
    <property type="entry name" value="Nucleotide-binding domain of ferredoxin-NADP reductase (FNR) module"/>
    <property type="match status" value="1"/>
</dbReference>
<evidence type="ECO:0000259" key="10">
    <source>
        <dbReference type="PROSITE" id="PS51384"/>
    </source>
</evidence>
<dbReference type="PRINTS" id="PR00371">
    <property type="entry name" value="FPNCR"/>
</dbReference>
<evidence type="ECO:0000256" key="2">
    <source>
        <dbReference type="ARBA" id="ARBA00001974"/>
    </source>
</evidence>
<keyword evidence="7" id="KW-0560">Oxidoreductase</keyword>